<evidence type="ECO:0000259" key="11">
    <source>
        <dbReference type="Pfam" id="PF01636"/>
    </source>
</evidence>
<evidence type="ECO:0000256" key="8">
    <source>
        <dbReference type="ARBA" id="ARBA00022840"/>
    </source>
</evidence>
<keyword evidence="5" id="KW-0819">tRNA processing</keyword>
<reference evidence="12 13" key="1">
    <citation type="submission" date="2024-05" db="EMBL/GenBank/DDBJ databases">
        <authorList>
            <person name="Jiang F."/>
        </authorList>
    </citation>
    <scope>NUCLEOTIDE SEQUENCE [LARGE SCALE GENOMIC DNA]</scope>
    <source>
        <strain evidence="12 13">LZ166</strain>
    </source>
</reference>
<evidence type="ECO:0000256" key="3">
    <source>
        <dbReference type="ARBA" id="ARBA00019010"/>
    </source>
</evidence>
<dbReference type="Pfam" id="PF01636">
    <property type="entry name" value="APH"/>
    <property type="match status" value="1"/>
</dbReference>
<proteinExistence type="inferred from homology"/>
<dbReference type="PIRSF" id="PIRSF036599">
    <property type="entry name" value="AtpPhos"/>
    <property type="match status" value="1"/>
</dbReference>
<comment type="subcellular location">
    <subcellularLocation>
        <location evidence="1">Cytoplasm</location>
    </subcellularLocation>
</comment>
<dbReference type="SUPFAM" id="SSF52540">
    <property type="entry name" value="P-loop containing nucleoside triphosphate hydrolases"/>
    <property type="match status" value="1"/>
</dbReference>
<dbReference type="InterPro" id="IPR002575">
    <property type="entry name" value="Aminoglycoside_PTrfase"/>
</dbReference>
<evidence type="ECO:0000256" key="6">
    <source>
        <dbReference type="ARBA" id="ARBA00022723"/>
    </source>
</evidence>
<dbReference type="Gene3D" id="3.90.1200.10">
    <property type="match status" value="1"/>
</dbReference>
<dbReference type="InterPro" id="IPR012180">
    <property type="entry name" value="Bifunc_ATPase/PTrfase"/>
</dbReference>
<dbReference type="PANTHER" id="PTHR33540:SF2">
    <property type="entry name" value="TRNA THREONYLCARBAMOYLADENOSINE BIOSYNTHESIS PROTEIN TSAE"/>
    <property type="match status" value="1"/>
</dbReference>
<feature type="domain" description="Aminoglycoside phosphotransferase" evidence="11">
    <location>
        <begin position="170"/>
        <end position="424"/>
    </location>
</feature>
<protein>
    <recommendedName>
        <fullName evidence="3">tRNA threonylcarbamoyladenosine biosynthesis protein TsaE</fullName>
    </recommendedName>
    <alternativeName>
        <fullName evidence="10">t(6)A37 threonylcarbamoyladenosine biosynthesis protein TsaE</fullName>
    </alternativeName>
</protein>
<evidence type="ECO:0000313" key="12">
    <source>
        <dbReference type="EMBL" id="MEX0407669.1"/>
    </source>
</evidence>
<evidence type="ECO:0000256" key="2">
    <source>
        <dbReference type="ARBA" id="ARBA00007599"/>
    </source>
</evidence>
<keyword evidence="6" id="KW-0479">Metal-binding</keyword>
<sequence length="502" mass="55312">MDKSALEIALGDEAATQLFGEDISLAVRPGDLIRLEGDLGAGKTTLARALIRAMAGDPDLEVPSPTFTLVQSYELRIPVHHLDLYRLADPDEIDELGIDELAGSGAILVEWPERAGDRLPAASLIIRIEQEGGSRRATVSGEPAALARLRRSLAIRSFLRDAGWGQGHRRFLLGDASTRAYETVETEQGVRILMNAPKQPDGPPIRDGKPYSQIAHLAESVLPFVAIDEALRSEGFCAPEVYAADIDSGLLLIEHLGSGSFLSPEGEPVRERYEEAARLLAAIHVKPWSEEICTSADAKHAIPRYDRGAMMIEVELVTDWYMPYATGRPPEASVRGEFLDAWNAVFDRLENAETSLVLRDYHSPNLIWREERQGLDRLGLVDFQDAMIGPAAYDVASLAMDARVTIPAELERAIVQAYVEARTAAGPFDRSGFEEAYAIMAAQRNSKILGIFVRLDRRDGKPQYLKHLPRIRAYLGRALAHPSLAPVAQFYRHHGLLEETAA</sequence>
<evidence type="ECO:0000313" key="13">
    <source>
        <dbReference type="Proteomes" id="UP001556692"/>
    </source>
</evidence>
<evidence type="ECO:0000256" key="4">
    <source>
        <dbReference type="ARBA" id="ARBA00022490"/>
    </source>
</evidence>
<evidence type="ECO:0000256" key="5">
    <source>
        <dbReference type="ARBA" id="ARBA00022694"/>
    </source>
</evidence>
<evidence type="ECO:0000256" key="7">
    <source>
        <dbReference type="ARBA" id="ARBA00022741"/>
    </source>
</evidence>
<evidence type="ECO:0000256" key="1">
    <source>
        <dbReference type="ARBA" id="ARBA00004496"/>
    </source>
</evidence>
<comment type="similarity">
    <text evidence="2">Belongs to the TsaE family.</text>
</comment>
<name>A0ABV3SLL1_9HYPH</name>
<dbReference type="Pfam" id="PF02367">
    <property type="entry name" value="TsaE"/>
    <property type="match status" value="1"/>
</dbReference>
<gene>
    <name evidence="12" type="primary">tsaE</name>
    <name evidence="12" type="ORF">ABGN05_18580</name>
</gene>
<dbReference type="PANTHER" id="PTHR33540">
    <property type="entry name" value="TRNA THREONYLCARBAMOYLADENOSINE BIOSYNTHESIS PROTEIN TSAE"/>
    <property type="match status" value="1"/>
</dbReference>
<keyword evidence="9" id="KW-0460">Magnesium</keyword>
<keyword evidence="13" id="KW-1185">Reference proteome</keyword>
<comment type="caution">
    <text evidence="12">The sequence shown here is derived from an EMBL/GenBank/DDBJ whole genome shotgun (WGS) entry which is preliminary data.</text>
</comment>
<keyword evidence="7" id="KW-0547">Nucleotide-binding</keyword>
<dbReference type="Gene3D" id="3.30.200.20">
    <property type="entry name" value="Phosphorylase Kinase, domain 1"/>
    <property type="match status" value="1"/>
</dbReference>
<dbReference type="Gene3D" id="3.40.50.300">
    <property type="entry name" value="P-loop containing nucleotide triphosphate hydrolases"/>
    <property type="match status" value="1"/>
</dbReference>
<dbReference type="EMBL" id="JBDPGJ010000004">
    <property type="protein sequence ID" value="MEX0407669.1"/>
    <property type="molecule type" value="Genomic_DNA"/>
</dbReference>
<dbReference type="InterPro" id="IPR003442">
    <property type="entry name" value="T6A_TsaE"/>
</dbReference>
<evidence type="ECO:0000256" key="10">
    <source>
        <dbReference type="ARBA" id="ARBA00032441"/>
    </source>
</evidence>
<dbReference type="Proteomes" id="UP001556692">
    <property type="component" value="Unassembled WGS sequence"/>
</dbReference>
<dbReference type="SUPFAM" id="SSF56112">
    <property type="entry name" value="Protein kinase-like (PK-like)"/>
    <property type="match status" value="1"/>
</dbReference>
<keyword evidence="8" id="KW-0067">ATP-binding</keyword>
<accession>A0ABV3SLL1</accession>
<dbReference type="InterPro" id="IPR011009">
    <property type="entry name" value="Kinase-like_dom_sf"/>
</dbReference>
<keyword evidence="4" id="KW-0963">Cytoplasm</keyword>
<dbReference type="NCBIfam" id="TIGR00150">
    <property type="entry name" value="T6A_YjeE"/>
    <property type="match status" value="1"/>
</dbReference>
<organism evidence="12 13">
    <name type="scientific">Aquibium pacificus</name>
    <dbReference type="NCBI Taxonomy" id="3153579"/>
    <lineage>
        <taxon>Bacteria</taxon>
        <taxon>Pseudomonadati</taxon>
        <taxon>Pseudomonadota</taxon>
        <taxon>Alphaproteobacteria</taxon>
        <taxon>Hyphomicrobiales</taxon>
        <taxon>Phyllobacteriaceae</taxon>
        <taxon>Aquibium</taxon>
    </lineage>
</organism>
<dbReference type="InterPro" id="IPR027417">
    <property type="entry name" value="P-loop_NTPase"/>
</dbReference>
<dbReference type="RefSeq" id="WP_367955542.1">
    <property type="nucleotide sequence ID" value="NZ_JBDPGJ010000004.1"/>
</dbReference>
<evidence type="ECO:0000256" key="9">
    <source>
        <dbReference type="ARBA" id="ARBA00022842"/>
    </source>
</evidence>